<proteinExistence type="predicted"/>
<dbReference type="EMBL" id="GGEC01075684">
    <property type="protein sequence ID" value="MBX56168.1"/>
    <property type="molecule type" value="Transcribed_RNA"/>
</dbReference>
<accession>A0A2P2PN82</accession>
<organism evidence="1">
    <name type="scientific">Rhizophora mucronata</name>
    <name type="common">Asiatic mangrove</name>
    <dbReference type="NCBI Taxonomy" id="61149"/>
    <lineage>
        <taxon>Eukaryota</taxon>
        <taxon>Viridiplantae</taxon>
        <taxon>Streptophyta</taxon>
        <taxon>Embryophyta</taxon>
        <taxon>Tracheophyta</taxon>
        <taxon>Spermatophyta</taxon>
        <taxon>Magnoliopsida</taxon>
        <taxon>eudicotyledons</taxon>
        <taxon>Gunneridae</taxon>
        <taxon>Pentapetalae</taxon>
        <taxon>rosids</taxon>
        <taxon>fabids</taxon>
        <taxon>Malpighiales</taxon>
        <taxon>Rhizophoraceae</taxon>
        <taxon>Rhizophora</taxon>
    </lineage>
</organism>
<name>A0A2P2PN82_RHIMU</name>
<reference evidence="1" key="1">
    <citation type="submission" date="2018-02" db="EMBL/GenBank/DDBJ databases">
        <title>Rhizophora mucronata_Transcriptome.</title>
        <authorList>
            <person name="Meera S.P."/>
            <person name="Sreeshan A."/>
            <person name="Augustine A."/>
        </authorList>
    </citation>
    <scope>NUCLEOTIDE SEQUENCE</scope>
    <source>
        <tissue evidence="1">Leaf</tissue>
    </source>
</reference>
<dbReference type="AlphaFoldDB" id="A0A2P2PN82"/>
<sequence>MNQMVVFQEVTYSASAFIHYIPPPLSDYACLSHQETCCKNNRGLYILYVLYIDWGPSLC</sequence>
<protein>
    <submittedName>
        <fullName evidence="1">Uncharacterized protein</fullName>
    </submittedName>
</protein>
<evidence type="ECO:0000313" key="1">
    <source>
        <dbReference type="EMBL" id="MBX56168.1"/>
    </source>
</evidence>